<keyword evidence="3 13" id="KW-0521">NADP</keyword>
<dbReference type="GO" id="GO:0047952">
    <property type="term" value="F:glycerol-3-phosphate dehydrogenase [NAD(P)+] activity"/>
    <property type="evidence" value="ECO:0007669"/>
    <property type="project" value="UniProtKB-UniRule"/>
</dbReference>
<feature type="binding site" evidence="13">
    <location>
        <position position="50"/>
    </location>
    <ligand>
        <name>NADPH</name>
        <dbReference type="ChEBI" id="CHEBI:57783"/>
    </ligand>
</feature>
<organism evidence="20 21">
    <name type="scientific">Thermoactinomyces intermedius</name>
    <dbReference type="NCBI Taxonomy" id="2024"/>
    <lineage>
        <taxon>Bacteria</taxon>
        <taxon>Bacillati</taxon>
        <taxon>Bacillota</taxon>
        <taxon>Bacilli</taxon>
        <taxon>Bacillales</taxon>
        <taxon>Thermoactinomycetaceae</taxon>
        <taxon>Thermoactinomyces</taxon>
    </lineage>
</organism>
<dbReference type="NCBIfam" id="NF000942">
    <property type="entry name" value="PRK00094.1-4"/>
    <property type="match status" value="1"/>
</dbReference>
<evidence type="ECO:0000256" key="7">
    <source>
        <dbReference type="ARBA" id="ARBA00023209"/>
    </source>
</evidence>
<dbReference type="NCBIfam" id="NF000941">
    <property type="entry name" value="PRK00094.1-3"/>
    <property type="match status" value="1"/>
</dbReference>
<feature type="binding site" evidence="13">
    <location>
        <position position="13"/>
    </location>
    <ligand>
        <name>NADPH</name>
        <dbReference type="ChEBI" id="CHEBI:57783"/>
    </ligand>
</feature>
<dbReference type="EMBL" id="JAECVW010000004">
    <property type="protein sequence ID" value="MBH8595359.1"/>
    <property type="molecule type" value="Genomic_DNA"/>
</dbReference>
<dbReference type="UniPathway" id="UPA00940"/>
<dbReference type="InterPro" id="IPR011128">
    <property type="entry name" value="G3P_DH_NAD-dep_N"/>
</dbReference>
<dbReference type="FunFam" id="3.40.50.720:FF:000019">
    <property type="entry name" value="Glycerol-3-phosphate dehydrogenase [NAD(P)+]"/>
    <property type="match status" value="1"/>
</dbReference>
<feature type="domain" description="Glycerol-3-phosphate dehydrogenase NAD-dependent C-terminal" evidence="19">
    <location>
        <begin position="182"/>
        <end position="323"/>
    </location>
</feature>
<keyword evidence="8 13" id="KW-1208">Phospholipid metabolism</keyword>
<evidence type="ECO:0000256" key="16">
    <source>
        <dbReference type="PIRSR" id="PIRSR000114-3"/>
    </source>
</evidence>
<dbReference type="InterPro" id="IPR013328">
    <property type="entry name" value="6PGD_dom2"/>
</dbReference>
<comment type="catalytic activity">
    <reaction evidence="13">
        <text>sn-glycerol 3-phosphate + NAD(+) = dihydroxyacetone phosphate + NADH + H(+)</text>
        <dbReference type="Rhea" id="RHEA:11092"/>
        <dbReference type="ChEBI" id="CHEBI:15378"/>
        <dbReference type="ChEBI" id="CHEBI:57540"/>
        <dbReference type="ChEBI" id="CHEBI:57597"/>
        <dbReference type="ChEBI" id="CHEBI:57642"/>
        <dbReference type="ChEBI" id="CHEBI:57945"/>
        <dbReference type="EC" id="1.1.1.94"/>
    </reaction>
</comment>
<keyword evidence="13" id="KW-0963">Cytoplasm</keyword>
<comment type="subcellular location">
    <subcellularLocation>
        <location evidence="13">Cytoplasm</location>
    </subcellularLocation>
</comment>
<dbReference type="NCBIfam" id="NF000940">
    <property type="entry name" value="PRK00094.1-2"/>
    <property type="match status" value="1"/>
</dbReference>
<feature type="binding site" evidence="13">
    <location>
        <position position="258"/>
    </location>
    <ligand>
        <name>sn-glycerol 3-phosphate</name>
        <dbReference type="ChEBI" id="CHEBI:57597"/>
    </ligand>
</feature>
<evidence type="ECO:0000256" key="3">
    <source>
        <dbReference type="ARBA" id="ARBA00022857"/>
    </source>
</evidence>
<feature type="binding site" evidence="13">
    <location>
        <position position="281"/>
    </location>
    <ligand>
        <name>NADPH</name>
        <dbReference type="ChEBI" id="CHEBI:57783"/>
    </ligand>
</feature>
<evidence type="ECO:0000256" key="2">
    <source>
        <dbReference type="ARBA" id="ARBA00022516"/>
    </source>
</evidence>
<evidence type="ECO:0000256" key="11">
    <source>
        <dbReference type="ARBA" id="ARBA00069372"/>
    </source>
</evidence>
<evidence type="ECO:0000256" key="1">
    <source>
        <dbReference type="ARBA" id="ARBA00011009"/>
    </source>
</evidence>
<dbReference type="InterPro" id="IPR006109">
    <property type="entry name" value="G3P_DH_NAD-dep_C"/>
</dbReference>
<dbReference type="InterPro" id="IPR006168">
    <property type="entry name" value="G3P_DH_NAD-dep"/>
</dbReference>
<evidence type="ECO:0000256" key="9">
    <source>
        <dbReference type="ARBA" id="ARBA00052716"/>
    </source>
</evidence>
<feature type="binding site" evidence="13">
    <location>
        <position position="257"/>
    </location>
    <ligand>
        <name>NADPH</name>
        <dbReference type="ChEBI" id="CHEBI:57783"/>
    </ligand>
</feature>
<dbReference type="HAMAP" id="MF_00394">
    <property type="entry name" value="NAD_Glyc3P_dehydrog"/>
    <property type="match status" value="1"/>
</dbReference>
<name>A0A8I1ADI7_THEIN</name>
<comment type="pathway">
    <text evidence="13">Membrane lipid metabolism; glycerophospholipid metabolism.</text>
</comment>
<comment type="catalytic activity">
    <reaction evidence="9">
        <text>sn-glycerol 3-phosphate + NADP(+) = dihydroxyacetone phosphate + NADPH + H(+)</text>
        <dbReference type="Rhea" id="RHEA:11096"/>
        <dbReference type="ChEBI" id="CHEBI:15378"/>
        <dbReference type="ChEBI" id="CHEBI:57597"/>
        <dbReference type="ChEBI" id="CHEBI:57642"/>
        <dbReference type="ChEBI" id="CHEBI:57783"/>
        <dbReference type="ChEBI" id="CHEBI:58349"/>
        <dbReference type="EC" id="1.1.1.94"/>
    </reaction>
    <physiologicalReaction direction="right-to-left" evidence="9">
        <dbReference type="Rhea" id="RHEA:11098"/>
    </physiologicalReaction>
</comment>
<evidence type="ECO:0000256" key="13">
    <source>
        <dbReference type="HAMAP-Rule" id="MF_00394"/>
    </source>
</evidence>
<dbReference type="SUPFAM" id="SSF48179">
    <property type="entry name" value="6-phosphogluconate dehydrogenase C-terminal domain-like"/>
    <property type="match status" value="1"/>
</dbReference>
<dbReference type="PANTHER" id="PTHR11728">
    <property type="entry name" value="GLYCEROL-3-PHOSPHATE DEHYDROGENASE"/>
    <property type="match status" value="1"/>
</dbReference>
<evidence type="ECO:0000256" key="14">
    <source>
        <dbReference type="PIRSR" id="PIRSR000114-1"/>
    </source>
</evidence>
<feature type="binding site" evidence="13">
    <location>
        <position position="34"/>
    </location>
    <ligand>
        <name>NADPH</name>
        <dbReference type="ChEBI" id="CHEBI:57783"/>
    </ligand>
</feature>
<accession>A0A8I1ADI7</accession>
<evidence type="ECO:0000256" key="5">
    <source>
        <dbReference type="ARBA" id="ARBA00023027"/>
    </source>
</evidence>
<evidence type="ECO:0000259" key="18">
    <source>
        <dbReference type="Pfam" id="PF01210"/>
    </source>
</evidence>
<dbReference type="PIRSF" id="PIRSF000114">
    <property type="entry name" value="Glycerol-3-P_dh"/>
    <property type="match status" value="1"/>
</dbReference>
<feature type="binding site" evidence="13">
    <location>
        <position position="138"/>
    </location>
    <ligand>
        <name>sn-glycerol 3-phosphate</name>
        <dbReference type="ChEBI" id="CHEBI:57597"/>
    </ligand>
</feature>
<keyword evidence="5 13" id="KW-0520">NAD</keyword>
<dbReference type="PANTHER" id="PTHR11728:SF1">
    <property type="entry name" value="GLYCEROL-3-PHOSPHATE DEHYDROGENASE [NAD(+)] 2, CHLOROPLASTIC"/>
    <property type="match status" value="1"/>
</dbReference>
<proteinExistence type="inferred from homology"/>
<dbReference type="GO" id="GO:0006650">
    <property type="term" value="P:glycerophospholipid metabolic process"/>
    <property type="evidence" value="ECO:0007669"/>
    <property type="project" value="UniProtKB-UniRule"/>
</dbReference>
<evidence type="ECO:0000259" key="19">
    <source>
        <dbReference type="Pfam" id="PF07479"/>
    </source>
</evidence>
<feature type="binding site" evidence="16">
    <location>
        <begin position="9"/>
        <end position="14"/>
    </location>
    <ligand>
        <name>NAD(+)</name>
        <dbReference type="ChEBI" id="CHEBI:57540"/>
    </ligand>
</feature>
<dbReference type="AlphaFoldDB" id="A0A8I1ADI7"/>
<keyword evidence="21" id="KW-1185">Reference proteome</keyword>
<dbReference type="PRINTS" id="PR00077">
    <property type="entry name" value="GPDHDRGNASE"/>
</dbReference>
<feature type="binding site" evidence="13">
    <location>
        <position position="12"/>
    </location>
    <ligand>
        <name>NADPH</name>
        <dbReference type="ChEBI" id="CHEBI:57783"/>
    </ligand>
</feature>
<dbReference type="Pfam" id="PF01210">
    <property type="entry name" value="NAD_Gly3P_dh_N"/>
    <property type="match status" value="1"/>
</dbReference>
<feature type="binding site" evidence="13">
    <location>
        <position position="246"/>
    </location>
    <ligand>
        <name>sn-glycerol 3-phosphate</name>
        <dbReference type="ChEBI" id="CHEBI:57597"/>
    </ligand>
</feature>
<reference evidence="20 21" key="1">
    <citation type="submission" date="2020-12" db="EMBL/GenBank/DDBJ databases">
        <title>WGS of Thermoactinomyces spp.</title>
        <authorList>
            <person name="Cheng K."/>
        </authorList>
    </citation>
    <scope>NUCLEOTIDE SEQUENCE [LARGE SCALE GENOMIC DNA]</scope>
    <source>
        <strain evidence="21">CICC 10671\DSM 43846</strain>
    </source>
</reference>
<dbReference type="Gene3D" id="3.40.50.720">
    <property type="entry name" value="NAD(P)-binding Rossmann-like Domain"/>
    <property type="match status" value="1"/>
</dbReference>
<keyword evidence="4 13" id="KW-0560">Oxidoreductase</keyword>
<dbReference type="GO" id="GO:0005975">
    <property type="term" value="P:carbohydrate metabolic process"/>
    <property type="evidence" value="ECO:0007669"/>
    <property type="project" value="InterPro"/>
</dbReference>
<feature type="binding site" evidence="13">
    <location>
        <position position="257"/>
    </location>
    <ligand>
        <name>sn-glycerol 3-phosphate</name>
        <dbReference type="ChEBI" id="CHEBI:57597"/>
    </ligand>
</feature>
<evidence type="ECO:0000256" key="10">
    <source>
        <dbReference type="ARBA" id="ARBA00066687"/>
    </source>
</evidence>
<dbReference type="GO" id="GO:0051287">
    <property type="term" value="F:NAD binding"/>
    <property type="evidence" value="ECO:0007669"/>
    <property type="project" value="InterPro"/>
</dbReference>
<feature type="binding site" evidence="13">
    <location>
        <position position="107"/>
    </location>
    <ligand>
        <name>sn-glycerol 3-phosphate</name>
        <dbReference type="ChEBI" id="CHEBI:57597"/>
    </ligand>
</feature>
<evidence type="ECO:0000256" key="8">
    <source>
        <dbReference type="ARBA" id="ARBA00023264"/>
    </source>
</evidence>
<dbReference type="Proteomes" id="UP000633619">
    <property type="component" value="Unassembled WGS sequence"/>
</dbReference>
<feature type="binding site" evidence="16">
    <location>
        <position position="142"/>
    </location>
    <ligand>
        <name>NAD(+)</name>
        <dbReference type="ChEBI" id="CHEBI:57540"/>
    </ligand>
</feature>
<feature type="domain" description="Glycerol-3-phosphate dehydrogenase NAD-dependent N-terminal" evidence="18">
    <location>
        <begin position="5"/>
        <end position="158"/>
    </location>
</feature>
<sequence length="341" mass="37370">MKQRIAVLGAGSWGSALASVLVENGHDVKIWARRDEQTEEINRSHTNEKYLPGVKLPESLFASSSLAECLKERDIVVFVVPSHTMREVAKKVKPYLPPDALVVHATKGFELDTWKRMSEVLLEELGGSYQSRLVVLSGPSHAEEVIRKCPTAVVVASSGLPAAEKVQTLFMNHYFRVYTNPDVVGVEVGGALKNVIALASGLADGLQFGDNAKAALMTRGLAEIARLGSAMGAEPITFAGLAGVGDLFVTCTSKHSRNFRAGNMLSQGKKLDEVLKEMGMVVEGVKTTRAAHALKKRYNVEMPINEQLYLVLFENKEPRQAVKELMERGRTKELEEIVQGW</sequence>
<feature type="binding site" evidence="13">
    <location>
        <position position="283"/>
    </location>
    <ligand>
        <name>NADPH</name>
        <dbReference type="ChEBI" id="CHEBI:57783"/>
    </ligand>
</feature>
<feature type="binding site" evidence="15">
    <location>
        <begin position="257"/>
        <end position="258"/>
    </location>
    <ligand>
        <name>substrate</name>
    </ligand>
</feature>
<evidence type="ECO:0000256" key="12">
    <source>
        <dbReference type="ARBA" id="ARBA00080511"/>
    </source>
</evidence>
<dbReference type="GO" id="GO:0008654">
    <property type="term" value="P:phospholipid biosynthetic process"/>
    <property type="evidence" value="ECO:0007669"/>
    <property type="project" value="UniProtKB-KW"/>
</dbReference>
<gene>
    <name evidence="13" type="primary">gpsA</name>
    <name evidence="20" type="ORF">I8U20_08445</name>
</gene>
<dbReference type="InterPro" id="IPR036291">
    <property type="entry name" value="NAD(P)-bd_dom_sf"/>
</dbReference>
<comment type="similarity">
    <text evidence="1 13 17">Belongs to the NAD-dependent glycerol-3-phosphate dehydrogenase family.</text>
</comment>
<feature type="binding site" evidence="15">
    <location>
        <position position="107"/>
    </location>
    <ligand>
        <name>substrate</name>
    </ligand>
</feature>
<evidence type="ECO:0000313" key="20">
    <source>
        <dbReference type="EMBL" id="MBH8595359.1"/>
    </source>
</evidence>
<keyword evidence="2 13" id="KW-0444">Lipid biosynthesis</keyword>
<evidence type="ECO:0000256" key="6">
    <source>
        <dbReference type="ARBA" id="ARBA00023098"/>
    </source>
</evidence>
<feature type="binding site" evidence="13">
    <location>
        <position position="193"/>
    </location>
    <ligand>
        <name>sn-glycerol 3-phosphate</name>
        <dbReference type="ChEBI" id="CHEBI:57597"/>
    </ligand>
</feature>
<evidence type="ECO:0000313" key="21">
    <source>
        <dbReference type="Proteomes" id="UP000633619"/>
    </source>
</evidence>
<evidence type="ECO:0000256" key="15">
    <source>
        <dbReference type="PIRSR" id="PIRSR000114-2"/>
    </source>
</evidence>
<dbReference type="PROSITE" id="PS00957">
    <property type="entry name" value="NAD_G3PDH"/>
    <property type="match status" value="1"/>
</dbReference>
<dbReference type="Gene3D" id="1.10.1040.10">
    <property type="entry name" value="N-(1-d-carboxylethyl)-l-norvaline Dehydrogenase, domain 2"/>
    <property type="match status" value="1"/>
</dbReference>
<dbReference type="SUPFAM" id="SSF51735">
    <property type="entry name" value="NAD(P)-binding Rossmann-fold domains"/>
    <property type="match status" value="1"/>
</dbReference>
<protein>
    <recommendedName>
        <fullName evidence="11 13">Glycerol-3-phosphate dehydrogenase [NAD(P)+]</fullName>
        <ecNumber evidence="10 13">1.1.1.94</ecNumber>
    </recommendedName>
    <alternativeName>
        <fullName evidence="13">NAD(P)(+)-dependent glycerol-3-phosphate dehydrogenase</fullName>
    </alternativeName>
    <alternativeName>
        <fullName evidence="12 13">NAD(P)H-dependent dihydroxyacetone-phosphate reductase</fullName>
    </alternativeName>
</protein>
<dbReference type="FunFam" id="1.10.1040.10:FF:000001">
    <property type="entry name" value="Glycerol-3-phosphate dehydrogenase [NAD(P)+]"/>
    <property type="match status" value="1"/>
</dbReference>
<dbReference type="RefSeq" id="WP_181732054.1">
    <property type="nucleotide sequence ID" value="NZ_JACEIR010000005.1"/>
</dbReference>
<dbReference type="Pfam" id="PF07479">
    <property type="entry name" value="NAD_Gly3P_dh_C"/>
    <property type="match status" value="1"/>
</dbReference>
<feature type="binding site" evidence="13">
    <location>
        <position position="256"/>
    </location>
    <ligand>
        <name>sn-glycerol 3-phosphate</name>
        <dbReference type="ChEBI" id="CHEBI:57597"/>
    </ligand>
</feature>
<evidence type="ECO:0000256" key="4">
    <source>
        <dbReference type="ARBA" id="ARBA00023002"/>
    </source>
</evidence>
<feature type="binding site" evidence="13">
    <location>
        <position position="33"/>
    </location>
    <ligand>
        <name>NADPH</name>
        <dbReference type="ChEBI" id="CHEBI:57783"/>
    </ligand>
</feature>
<evidence type="ECO:0000256" key="17">
    <source>
        <dbReference type="RuleBase" id="RU000437"/>
    </source>
</evidence>
<feature type="binding site" evidence="16">
    <location>
        <position position="257"/>
    </location>
    <ligand>
        <name>NAD(+)</name>
        <dbReference type="ChEBI" id="CHEBI:57540"/>
    </ligand>
</feature>
<feature type="active site" description="Proton acceptor" evidence="13 14">
    <location>
        <position position="193"/>
    </location>
</feature>
<dbReference type="EC" id="1.1.1.94" evidence="10 13"/>
<feature type="binding site" evidence="13">
    <location>
        <position position="142"/>
    </location>
    <ligand>
        <name>NADPH</name>
        <dbReference type="ChEBI" id="CHEBI:57783"/>
    </ligand>
</feature>
<keyword evidence="6 13" id="KW-0443">Lipid metabolism</keyword>
<dbReference type="GO" id="GO:0005829">
    <property type="term" value="C:cytosol"/>
    <property type="evidence" value="ECO:0007669"/>
    <property type="project" value="TreeGrafter"/>
</dbReference>
<keyword evidence="13" id="KW-0547">Nucleotide-binding</keyword>
<keyword evidence="7 13" id="KW-0594">Phospholipid biosynthesis</keyword>
<dbReference type="InterPro" id="IPR008927">
    <property type="entry name" value="6-PGluconate_DH-like_C_sf"/>
</dbReference>
<feature type="binding site" evidence="13">
    <location>
        <position position="107"/>
    </location>
    <ligand>
        <name>NADPH</name>
        <dbReference type="ChEBI" id="CHEBI:57783"/>
    </ligand>
</feature>
<dbReference type="GO" id="GO:0046167">
    <property type="term" value="P:glycerol-3-phosphate biosynthetic process"/>
    <property type="evidence" value="ECO:0007669"/>
    <property type="project" value="UniProtKB-UniRule"/>
</dbReference>
<dbReference type="GO" id="GO:0046168">
    <property type="term" value="P:glycerol-3-phosphate catabolic process"/>
    <property type="evidence" value="ECO:0007669"/>
    <property type="project" value="InterPro"/>
</dbReference>
<comment type="function">
    <text evidence="13">Catalyzes the reduction of the glycolytic intermediate dihydroxyacetone phosphate (DHAP) to sn-glycerol 3-phosphate (G3P), the key precursor for phospholipid synthesis.</text>
</comment>
<comment type="caution">
    <text evidence="20">The sequence shown here is derived from an EMBL/GenBank/DDBJ whole genome shotgun (WGS) entry which is preliminary data.</text>
</comment>
<feature type="binding site" evidence="13">
    <location>
        <position position="140"/>
    </location>
    <ligand>
        <name>sn-glycerol 3-phosphate</name>
        <dbReference type="ChEBI" id="CHEBI:57597"/>
    </ligand>
</feature>